<gene>
    <name evidence="1" type="ORF">B0I36DRAFT_352729</name>
</gene>
<dbReference type="GeneID" id="70186690"/>
<accession>A0A9P8XX81</accession>
<dbReference type="RefSeq" id="XP_046008046.1">
    <property type="nucleotide sequence ID" value="XM_046157144.1"/>
</dbReference>
<organism evidence="1 2">
    <name type="scientific">Microdochium trichocladiopsis</name>
    <dbReference type="NCBI Taxonomy" id="1682393"/>
    <lineage>
        <taxon>Eukaryota</taxon>
        <taxon>Fungi</taxon>
        <taxon>Dikarya</taxon>
        <taxon>Ascomycota</taxon>
        <taxon>Pezizomycotina</taxon>
        <taxon>Sordariomycetes</taxon>
        <taxon>Xylariomycetidae</taxon>
        <taxon>Xylariales</taxon>
        <taxon>Microdochiaceae</taxon>
        <taxon>Microdochium</taxon>
    </lineage>
</organism>
<dbReference type="EMBL" id="JAGTJQ010000009">
    <property type="protein sequence ID" value="KAH7024498.1"/>
    <property type="molecule type" value="Genomic_DNA"/>
</dbReference>
<evidence type="ECO:0000313" key="1">
    <source>
        <dbReference type="EMBL" id="KAH7024498.1"/>
    </source>
</evidence>
<sequence length="189" mass="20367">MTKTICGNLLHRLGPGLASDSQPPPLLVGPCVDQNLSAVPGRRMFGQSCRGAFPPARLPPTRCDAKVLTAFAATITRNWNEWSWPLAAVHQNRAVSPLSGVFGHGVGVPSPTPWVTRRKLQDSSRGVVEAAAQGLTQGPDLTCIGEVPNPPSHLRRGLGQDRNISAQLRETRGVTVHGSYEIAWLRLLF</sequence>
<name>A0A9P8XX81_9PEZI</name>
<evidence type="ECO:0000313" key="2">
    <source>
        <dbReference type="Proteomes" id="UP000756346"/>
    </source>
</evidence>
<proteinExistence type="predicted"/>
<reference evidence="1" key="1">
    <citation type="journal article" date="2021" name="Nat. Commun.">
        <title>Genetic determinants of endophytism in the Arabidopsis root mycobiome.</title>
        <authorList>
            <person name="Mesny F."/>
            <person name="Miyauchi S."/>
            <person name="Thiergart T."/>
            <person name="Pickel B."/>
            <person name="Atanasova L."/>
            <person name="Karlsson M."/>
            <person name="Huettel B."/>
            <person name="Barry K.W."/>
            <person name="Haridas S."/>
            <person name="Chen C."/>
            <person name="Bauer D."/>
            <person name="Andreopoulos W."/>
            <person name="Pangilinan J."/>
            <person name="LaButti K."/>
            <person name="Riley R."/>
            <person name="Lipzen A."/>
            <person name="Clum A."/>
            <person name="Drula E."/>
            <person name="Henrissat B."/>
            <person name="Kohler A."/>
            <person name="Grigoriev I.V."/>
            <person name="Martin F.M."/>
            <person name="Hacquard S."/>
        </authorList>
    </citation>
    <scope>NUCLEOTIDE SEQUENCE</scope>
    <source>
        <strain evidence="1">MPI-CAGE-CH-0230</strain>
    </source>
</reference>
<comment type="caution">
    <text evidence="1">The sequence shown here is derived from an EMBL/GenBank/DDBJ whole genome shotgun (WGS) entry which is preliminary data.</text>
</comment>
<protein>
    <submittedName>
        <fullName evidence="1">Uncharacterized protein</fullName>
    </submittedName>
</protein>
<dbReference type="Proteomes" id="UP000756346">
    <property type="component" value="Unassembled WGS sequence"/>
</dbReference>
<keyword evidence="2" id="KW-1185">Reference proteome</keyword>
<dbReference type="AlphaFoldDB" id="A0A9P8XX81"/>